<dbReference type="Proteomes" id="UP000185161">
    <property type="component" value="Chromosome"/>
</dbReference>
<evidence type="ECO:0000256" key="9">
    <source>
        <dbReference type="SAM" id="SignalP"/>
    </source>
</evidence>
<dbReference type="GO" id="GO:0005975">
    <property type="term" value="P:carbohydrate metabolic process"/>
    <property type="evidence" value="ECO:0007669"/>
    <property type="project" value="InterPro"/>
</dbReference>
<comment type="similarity">
    <text evidence="2">Belongs to the glycosyl hydrolase 20 family.</text>
</comment>
<dbReference type="Gene3D" id="3.30.379.10">
    <property type="entry name" value="Chitobiase/beta-hexosaminidase domain 2-like"/>
    <property type="match status" value="1"/>
</dbReference>
<comment type="catalytic activity">
    <reaction evidence="1">
        <text>Hydrolysis of terminal non-reducing N-acetyl-D-hexosamine residues in N-acetyl-beta-D-hexosaminides.</text>
        <dbReference type="EC" id="3.2.1.52"/>
    </reaction>
</comment>
<evidence type="ECO:0000256" key="1">
    <source>
        <dbReference type="ARBA" id="ARBA00001231"/>
    </source>
</evidence>
<dbReference type="InterPro" id="IPR014756">
    <property type="entry name" value="Ig_E-set"/>
</dbReference>
<dbReference type="Pfam" id="PF02838">
    <property type="entry name" value="Glyco_hydro_20b"/>
    <property type="match status" value="1"/>
</dbReference>
<dbReference type="SUPFAM" id="SSF51445">
    <property type="entry name" value="(Trans)glycosidases"/>
    <property type="match status" value="1"/>
</dbReference>
<dbReference type="RefSeq" id="WP_075151108.1">
    <property type="nucleotide sequence ID" value="NZ_CP018820.1"/>
</dbReference>
<feature type="active site" description="Proton donor" evidence="8">
    <location>
        <position position="536"/>
    </location>
</feature>
<evidence type="ECO:0000256" key="7">
    <source>
        <dbReference type="ARBA" id="ARBA00033000"/>
    </source>
</evidence>
<dbReference type="InterPro" id="IPR029018">
    <property type="entry name" value="Hex-like_dom2"/>
</dbReference>
<sequence>MRKAGWALLSAMMIAAPAAARVEAPAQAALDTLAESLGYRFEVVDNQPTCPEKSPACFLSTITLTVPQALPAGVPGKGLSLYFSFPTQLPMIESDIFELEFINGDLQRLKLKPGAVLKPGSTHVVKLWGTGKFFSKAFPMPNAYLTADGLKARTIAASRAKIDPETGLEVLPFVAPMTNEAKLATKGGADRTRWLTAERAFDLQAGRTAPAATGVVILPKPVLAVQGAGTVDLRGGVAVTLAGLGQDSVAPALAALARIGVKEGGKLPLSVRVDPSAKLAAEGYMLDVKPAGITVTAADAVGASHALRSLAQQAAFEKGMMKPLRVEDAPRYGFRGLHLDVGRNFHDRAEILKLVDAMAAFKLNKLHLHLAEDEGWRIEIPALPELAQIGGKRCHDPEENVCLLPQLGAGPDGTSDVNGYLTTADYVTIVKEAAARGIEVIPSIDTPGHSRAAVTAMEARYRRLAAAGKQAEASEYRLIDPADTTKYSSVQHYTDNTLNVCLPSTYRFMDTVVDALAEMHRQAGAPLKTFHLGADETAGAWVKSPACATMIAENGGDATKLTSRFIEKVTANVAAKGIRTGGWSDGMGHTDPARMPKNVQTNIWGVLHSGAIREAHDQLNRGWNVVLSIPDLGYFDMPYAPHPDEGGYDWASRGVDPYQVFGFMTDNLPANAALVRNIQAQEKSIEDKPVREPGRGIVGIQAQLWSETIRTDANVEYMLFPRLLALAERAWTPATWAPAYQPGVSYQWQDPRVDQAKLGAEWRNFAGRVAAQFPLLERAGIAYRVSPPGARIVGGKLEANNVFPGTAIEYRANGGGWTRYSGPVAVAGAVEVRSRSADGKRASRTVRVEPAR</sequence>
<dbReference type="PANTHER" id="PTHR22600:SF57">
    <property type="entry name" value="BETA-N-ACETYLHEXOSAMINIDASE"/>
    <property type="match status" value="1"/>
</dbReference>
<dbReference type="PANTHER" id="PTHR22600">
    <property type="entry name" value="BETA-HEXOSAMINIDASE"/>
    <property type="match status" value="1"/>
</dbReference>
<dbReference type="InterPro" id="IPR008965">
    <property type="entry name" value="CBM2/CBM3_carb-bd_dom_sf"/>
</dbReference>
<dbReference type="SUPFAM" id="SSF55545">
    <property type="entry name" value="beta-N-acetylhexosaminidase-like domain"/>
    <property type="match status" value="1"/>
</dbReference>
<dbReference type="Pfam" id="PF03173">
    <property type="entry name" value="CHB_HEX"/>
    <property type="match status" value="1"/>
</dbReference>
<dbReference type="GO" id="GO:0004563">
    <property type="term" value="F:beta-N-acetylhexosaminidase activity"/>
    <property type="evidence" value="ECO:0007669"/>
    <property type="project" value="UniProtKB-EC"/>
</dbReference>
<dbReference type="Gene3D" id="2.60.40.290">
    <property type="match status" value="1"/>
</dbReference>
<feature type="chain" id="PRO_5012589094" description="beta-N-acetylhexosaminidase" evidence="9">
    <location>
        <begin position="21"/>
        <end position="852"/>
    </location>
</feature>
<evidence type="ECO:0000256" key="4">
    <source>
        <dbReference type="ARBA" id="ARBA00022801"/>
    </source>
</evidence>
<dbReference type="InterPro" id="IPR012291">
    <property type="entry name" value="CBM2_carb-bd_dom_sf"/>
</dbReference>
<evidence type="ECO:0000256" key="6">
    <source>
        <dbReference type="ARBA" id="ARBA00030512"/>
    </source>
</evidence>
<evidence type="ECO:0000256" key="3">
    <source>
        <dbReference type="ARBA" id="ARBA00012663"/>
    </source>
</evidence>
<feature type="domain" description="Chitobiase/beta-hexosaminidases N-terminal" evidence="10">
    <location>
        <begin position="35"/>
        <end position="199"/>
    </location>
</feature>
<evidence type="ECO:0000259" key="10">
    <source>
        <dbReference type="SMART" id="SM01081"/>
    </source>
</evidence>
<evidence type="ECO:0000256" key="8">
    <source>
        <dbReference type="PIRSR" id="PIRSR625705-1"/>
    </source>
</evidence>
<dbReference type="SUPFAM" id="SSF49384">
    <property type="entry name" value="Carbohydrate-binding domain"/>
    <property type="match status" value="1"/>
</dbReference>
<dbReference type="InterPro" id="IPR025705">
    <property type="entry name" value="Beta_hexosaminidase_sua/sub"/>
</dbReference>
<keyword evidence="9" id="KW-0732">Signal</keyword>
<dbReference type="KEGG" id="skr:BRX40_06940"/>
<dbReference type="CDD" id="cd02847">
    <property type="entry name" value="E_set_Chitobiase_C"/>
    <property type="match status" value="1"/>
</dbReference>
<dbReference type="PRINTS" id="PR00738">
    <property type="entry name" value="GLHYDRLASE20"/>
</dbReference>
<accession>A0A1L6J8J5</accession>
<dbReference type="STRING" id="93064.BRX40_06940"/>
<gene>
    <name evidence="11" type="ORF">BRX40_06940</name>
</gene>
<dbReference type="InterPro" id="IPR015882">
    <property type="entry name" value="HEX_bac_N"/>
</dbReference>
<dbReference type="SUPFAM" id="SSF81296">
    <property type="entry name" value="E set domains"/>
    <property type="match status" value="1"/>
</dbReference>
<feature type="signal peptide" evidence="9">
    <location>
        <begin position="1"/>
        <end position="20"/>
    </location>
</feature>
<dbReference type="Pfam" id="PF03174">
    <property type="entry name" value="CHB_HEX_C"/>
    <property type="match status" value="1"/>
</dbReference>
<organism evidence="11 12">
    <name type="scientific">Sphingomonas koreensis</name>
    <dbReference type="NCBI Taxonomy" id="93064"/>
    <lineage>
        <taxon>Bacteria</taxon>
        <taxon>Pseudomonadati</taxon>
        <taxon>Pseudomonadota</taxon>
        <taxon>Alphaproteobacteria</taxon>
        <taxon>Sphingomonadales</taxon>
        <taxon>Sphingomonadaceae</taxon>
        <taxon>Sphingomonas</taxon>
    </lineage>
</organism>
<dbReference type="InterPro" id="IPR004866">
    <property type="entry name" value="CHB/HEX_N_dom"/>
</dbReference>
<dbReference type="EC" id="3.2.1.52" evidence="3"/>
<dbReference type="Pfam" id="PF00728">
    <property type="entry name" value="Glyco_hydro_20"/>
    <property type="match status" value="1"/>
</dbReference>
<keyword evidence="12" id="KW-1185">Reference proteome</keyword>
<dbReference type="InterPro" id="IPR004867">
    <property type="entry name" value="CHB_C_dom"/>
</dbReference>
<proteinExistence type="inferred from homology"/>
<evidence type="ECO:0000256" key="2">
    <source>
        <dbReference type="ARBA" id="ARBA00006285"/>
    </source>
</evidence>
<keyword evidence="5" id="KW-0326">Glycosidase</keyword>
<dbReference type="GO" id="GO:0016020">
    <property type="term" value="C:membrane"/>
    <property type="evidence" value="ECO:0007669"/>
    <property type="project" value="TreeGrafter"/>
</dbReference>
<reference evidence="12" key="1">
    <citation type="submission" date="2016-12" db="EMBL/GenBank/DDBJ databases">
        <title>Whole genome sequencing of Sphingomonas sp. ABOJV.</title>
        <authorList>
            <person name="Conlan S."/>
            <person name="Thomas P.J."/>
            <person name="Mullikin J."/>
            <person name="Palmore T.N."/>
            <person name="Frank K.M."/>
            <person name="Segre J.A."/>
        </authorList>
    </citation>
    <scope>NUCLEOTIDE SEQUENCE [LARGE SCALE GENOMIC DNA]</scope>
    <source>
        <strain evidence="12">ABOJV</strain>
    </source>
</reference>
<dbReference type="AlphaFoldDB" id="A0A1L6J8J5"/>
<evidence type="ECO:0000256" key="5">
    <source>
        <dbReference type="ARBA" id="ARBA00023295"/>
    </source>
</evidence>
<dbReference type="Gene3D" id="2.60.40.10">
    <property type="entry name" value="Immunoglobulins"/>
    <property type="match status" value="1"/>
</dbReference>
<keyword evidence="4" id="KW-0378">Hydrolase</keyword>
<dbReference type="SMART" id="SM01081">
    <property type="entry name" value="CHB_HEX"/>
    <property type="match status" value="1"/>
</dbReference>
<dbReference type="GO" id="GO:0030247">
    <property type="term" value="F:polysaccharide binding"/>
    <property type="evidence" value="ECO:0007669"/>
    <property type="project" value="InterPro"/>
</dbReference>
<dbReference type="EMBL" id="CP018820">
    <property type="protein sequence ID" value="APR52204.1"/>
    <property type="molecule type" value="Genomic_DNA"/>
</dbReference>
<dbReference type="InterPro" id="IPR015883">
    <property type="entry name" value="Glyco_hydro_20_cat"/>
</dbReference>
<dbReference type="InterPro" id="IPR017853">
    <property type="entry name" value="GH"/>
</dbReference>
<evidence type="ECO:0000313" key="11">
    <source>
        <dbReference type="EMBL" id="APR52204.1"/>
    </source>
</evidence>
<dbReference type="Gene3D" id="3.20.20.80">
    <property type="entry name" value="Glycosidases"/>
    <property type="match status" value="1"/>
</dbReference>
<dbReference type="GeneID" id="44132286"/>
<dbReference type="InterPro" id="IPR013783">
    <property type="entry name" value="Ig-like_fold"/>
</dbReference>
<name>A0A1L6J8J5_9SPHN</name>
<protein>
    <recommendedName>
        <fullName evidence="3">beta-N-acetylhexosaminidase</fullName>
        <ecNumber evidence="3">3.2.1.52</ecNumber>
    </recommendedName>
    <alternativeName>
        <fullName evidence="6">Beta-N-acetylhexosaminidase</fullName>
    </alternativeName>
    <alternativeName>
        <fullName evidence="7">N-acetyl-beta-glucosaminidase</fullName>
    </alternativeName>
</protein>
<evidence type="ECO:0000313" key="12">
    <source>
        <dbReference type="Proteomes" id="UP000185161"/>
    </source>
</evidence>
<dbReference type="GO" id="GO:0030203">
    <property type="term" value="P:glycosaminoglycan metabolic process"/>
    <property type="evidence" value="ECO:0007669"/>
    <property type="project" value="TreeGrafter"/>
</dbReference>